<proteinExistence type="predicted"/>
<dbReference type="InParanoid" id="Q0UH05"/>
<dbReference type="RefSeq" id="XP_001799263.1">
    <property type="nucleotide sequence ID" value="XM_001799211.1"/>
</dbReference>
<dbReference type="Proteomes" id="UP000001055">
    <property type="component" value="Unassembled WGS sequence"/>
</dbReference>
<reference evidence="3" key="1">
    <citation type="journal article" date="2007" name="Plant Cell">
        <title>Dothideomycete-plant interactions illuminated by genome sequencing and EST analysis of the wheat pathogen Stagonospora nodorum.</title>
        <authorList>
            <person name="Hane J.K."/>
            <person name="Lowe R.G."/>
            <person name="Solomon P.S."/>
            <person name="Tan K.C."/>
            <person name="Schoch C.L."/>
            <person name="Spatafora J.W."/>
            <person name="Crous P.W."/>
            <person name="Kodira C."/>
            <person name="Birren B.W."/>
            <person name="Galagan J.E."/>
            <person name="Torriani S.F."/>
            <person name="McDonald B.A."/>
            <person name="Oliver R.P."/>
        </authorList>
    </citation>
    <scope>NUCLEOTIDE SEQUENCE [LARGE SCALE GENOMIC DNA]</scope>
    <source>
        <strain evidence="3">SN15 / ATCC MYA-4574 / FGSC 10173</strain>
    </source>
</reference>
<dbReference type="AlphaFoldDB" id="Q0UH05"/>
<accession>Q0UH05</accession>
<name>Q0UH05_PHANO</name>
<evidence type="ECO:0000313" key="2">
    <source>
        <dbReference type="EMBL" id="EAT84127.1"/>
    </source>
</evidence>
<dbReference type="EMBL" id="CH445337">
    <property type="protein sequence ID" value="EAT84127.1"/>
    <property type="molecule type" value="Genomic_DNA"/>
</dbReference>
<protein>
    <submittedName>
        <fullName evidence="2">Uncharacterized protein</fullName>
    </submittedName>
</protein>
<dbReference type="HOGENOM" id="CLU_2146765_0_0_1"/>
<feature type="region of interest" description="Disordered" evidence="1">
    <location>
        <begin position="42"/>
        <end position="87"/>
    </location>
</feature>
<evidence type="ECO:0000313" key="3">
    <source>
        <dbReference type="Proteomes" id="UP000001055"/>
    </source>
</evidence>
<evidence type="ECO:0000256" key="1">
    <source>
        <dbReference type="SAM" id="MobiDB-lite"/>
    </source>
</evidence>
<dbReference type="GeneID" id="5976162"/>
<sequence>MCGEGIRQARLIKGIHVCESDGDARRATEVVLCGAVEEHGDGGFRPVRKLSGRNDHGHARRIVNGQPVQAAPHDNHSDYGPRPKGSIRSIRSIHADSVRQPARIQHPAGASP</sequence>
<organism evidence="2 3">
    <name type="scientific">Phaeosphaeria nodorum (strain SN15 / ATCC MYA-4574 / FGSC 10173)</name>
    <name type="common">Glume blotch fungus</name>
    <name type="synonym">Parastagonospora nodorum</name>
    <dbReference type="NCBI Taxonomy" id="321614"/>
    <lineage>
        <taxon>Eukaryota</taxon>
        <taxon>Fungi</taxon>
        <taxon>Dikarya</taxon>
        <taxon>Ascomycota</taxon>
        <taxon>Pezizomycotina</taxon>
        <taxon>Dothideomycetes</taxon>
        <taxon>Pleosporomycetidae</taxon>
        <taxon>Pleosporales</taxon>
        <taxon>Pleosporineae</taxon>
        <taxon>Phaeosphaeriaceae</taxon>
        <taxon>Parastagonospora</taxon>
    </lineage>
</organism>
<dbReference type="KEGG" id="pno:SNOG_08959"/>
<gene>
    <name evidence="2" type="ORF">SNOG_08959</name>
</gene>